<organism evidence="1 2">
    <name type="scientific">Polysphondylium violaceum</name>
    <dbReference type="NCBI Taxonomy" id="133409"/>
    <lineage>
        <taxon>Eukaryota</taxon>
        <taxon>Amoebozoa</taxon>
        <taxon>Evosea</taxon>
        <taxon>Eumycetozoa</taxon>
        <taxon>Dictyostelia</taxon>
        <taxon>Dictyosteliales</taxon>
        <taxon>Dictyosteliaceae</taxon>
        <taxon>Polysphondylium</taxon>
    </lineage>
</organism>
<dbReference type="Gene3D" id="3.80.10.10">
    <property type="entry name" value="Ribonuclease Inhibitor"/>
    <property type="match status" value="1"/>
</dbReference>
<evidence type="ECO:0000313" key="2">
    <source>
        <dbReference type="Proteomes" id="UP000695562"/>
    </source>
</evidence>
<keyword evidence="2" id="KW-1185">Reference proteome</keyword>
<dbReference type="AlphaFoldDB" id="A0A8J4UWF4"/>
<accession>A0A8J4UWF4</accession>
<dbReference type="EMBL" id="AJWJ01000027">
    <property type="protein sequence ID" value="KAF2077491.1"/>
    <property type="molecule type" value="Genomic_DNA"/>
</dbReference>
<dbReference type="InterPro" id="IPR032675">
    <property type="entry name" value="LRR_dom_sf"/>
</dbReference>
<name>A0A8J4UWF4_9MYCE</name>
<comment type="caution">
    <text evidence="1">The sequence shown here is derived from an EMBL/GenBank/DDBJ whole genome shotgun (WGS) entry which is preliminary data.</text>
</comment>
<dbReference type="SUPFAM" id="SSF52047">
    <property type="entry name" value="RNI-like"/>
    <property type="match status" value="1"/>
</dbReference>
<reference evidence="1" key="1">
    <citation type="submission" date="2020-01" db="EMBL/GenBank/DDBJ databases">
        <title>Development of genomics and gene disruption for Polysphondylium violaceum indicates a role for the polyketide synthase stlB in stalk morphogenesis.</title>
        <authorList>
            <person name="Narita B."/>
            <person name="Kawabe Y."/>
            <person name="Kin K."/>
            <person name="Saito T."/>
            <person name="Gibbs R."/>
            <person name="Kuspa A."/>
            <person name="Muzny D."/>
            <person name="Queller D."/>
            <person name="Richards S."/>
            <person name="Strassman J."/>
            <person name="Sucgang R."/>
            <person name="Worley K."/>
            <person name="Schaap P."/>
        </authorList>
    </citation>
    <scope>NUCLEOTIDE SEQUENCE</scope>
    <source>
        <strain evidence="1">QSvi11</strain>
    </source>
</reference>
<proteinExistence type="predicted"/>
<evidence type="ECO:0000313" key="1">
    <source>
        <dbReference type="EMBL" id="KAF2077491.1"/>
    </source>
</evidence>
<sequence length="587" mass="68545">MICDHLILQKIIKQSINQYELTQYVHFPDFHYTLCKLMLISKSWLLNILPKIKYPVLSIETKEEWEIVFTLIVKHKLPLRLTFSKEGIHGYIKGLSKPTYLKKLKQFFSSSFINVDQFFDLIGPHFHTLSLEDHYRMVPDPLELYFKSLEKQTEQELLVENRDNSSNNKSKNRFSKLKLRMYTSNFSNSAQLTGLPSMYRDNITDMDLVEIGQWDVEYSKIIANMRNLKYLSINIDNSSFSDQIGPSLENILQNKRLKRLSIGIDSFVSPLSSITIPSALVIYKVLNLQEFETALNQCQSLDSFFITFNDLEMERFNGPAQPLNISHTNLTNLNFSDPPFNWNPKDIINLPNLTELHINDQSFIQVPRSFPKMQFLELLKIKSLETLFANEGILHQFPKLEKLSIVKSNDEITALPKSSLTYLLSDNVFHQAIPQTVNQLSLSQFCFSIQDLTKLFSLMAENKYIRIFELTDSNQNSRFYHSAQEFDVMLQALEQNTQLTRFYFNENHFTNAEENTLLLFKVLECMNVTHFNFNEHVILKTDEAINRFKSSIIKNKHLLNLSIKSAPLSSFLNKREIVHYHINFSYT</sequence>
<gene>
    <name evidence="1" type="ORF">CYY_001190</name>
</gene>
<dbReference type="Proteomes" id="UP000695562">
    <property type="component" value="Unassembled WGS sequence"/>
</dbReference>
<protein>
    <submittedName>
        <fullName evidence="1">Uncharacterized protein</fullName>
    </submittedName>
</protein>